<dbReference type="SUPFAM" id="SSF57701">
    <property type="entry name" value="Zn2/Cys6 DNA-binding domain"/>
    <property type="match status" value="1"/>
</dbReference>
<dbReference type="PROSITE" id="PS50048">
    <property type="entry name" value="ZN2_CY6_FUNGAL_2"/>
    <property type="match status" value="1"/>
</dbReference>
<dbReference type="GeneID" id="54406110"/>
<dbReference type="Pfam" id="PF00172">
    <property type="entry name" value="Zn_clus"/>
    <property type="match status" value="1"/>
</dbReference>
<evidence type="ECO:0000259" key="6">
    <source>
        <dbReference type="PROSITE" id="PS50048"/>
    </source>
</evidence>
<keyword evidence="3" id="KW-0804">Transcription</keyword>
<dbReference type="GO" id="GO:0000978">
    <property type="term" value="F:RNA polymerase II cis-regulatory region sequence-specific DNA binding"/>
    <property type="evidence" value="ECO:0007669"/>
    <property type="project" value="TreeGrafter"/>
</dbReference>
<dbReference type="PROSITE" id="PS00463">
    <property type="entry name" value="ZN2_CY6_FUNGAL_1"/>
    <property type="match status" value="1"/>
</dbReference>
<dbReference type="Gene3D" id="4.10.240.10">
    <property type="entry name" value="Zn(2)-C6 fungal-type DNA-binding domain"/>
    <property type="match status" value="1"/>
</dbReference>
<dbReference type="GO" id="GO:0006351">
    <property type="term" value="P:DNA-templated transcription"/>
    <property type="evidence" value="ECO:0007669"/>
    <property type="project" value="InterPro"/>
</dbReference>
<dbReference type="EMBL" id="ML977502">
    <property type="protein sequence ID" value="KAF2131584.1"/>
    <property type="molecule type" value="Genomic_DNA"/>
</dbReference>
<dbReference type="GO" id="GO:0000981">
    <property type="term" value="F:DNA-binding transcription factor activity, RNA polymerase II-specific"/>
    <property type="evidence" value="ECO:0007669"/>
    <property type="project" value="InterPro"/>
</dbReference>
<dbReference type="CDD" id="cd00067">
    <property type="entry name" value="GAL4"/>
    <property type="match status" value="1"/>
</dbReference>
<reference evidence="7" key="1">
    <citation type="journal article" date="2020" name="Stud. Mycol.">
        <title>101 Dothideomycetes genomes: a test case for predicting lifestyles and emergence of pathogens.</title>
        <authorList>
            <person name="Haridas S."/>
            <person name="Albert R."/>
            <person name="Binder M."/>
            <person name="Bloem J."/>
            <person name="Labutti K."/>
            <person name="Salamov A."/>
            <person name="Andreopoulos B."/>
            <person name="Baker S."/>
            <person name="Barry K."/>
            <person name="Bills G."/>
            <person name="Bluhm B."/>
            <person name="Cannon C."/>
            <person name="Castanera R."/>
            <person name="Culley D."/>
            <person name="Daum C."/>
            <person name="Ezra D."/>
            <person name="Gonzalez J."/>
            <person name="Henrissat B."/>
            <person name="Kuo A."/>
            <person name="Liang C."/>
            <person name="Lipzen A."/>
            <person name="Lutzoni F."/>
            <person name="Magnuson J."/>
            <person name="Mondo S."/>
            <person name="Nolan M."/>
            <person name="Ohm R."/>
            <person name="Pangilinan J."/>
            <person name="Park H.-J."/>
            <person name="Ramirez L."/>
            <person name="Alfaro M."/>
            <person name="Sun H."/>
            <person name="Tritt A."/>
            <person name="Yoshinaga Y."/>
            <person name="Zwiers L.-H."/>
            <person name="Turgeon B."/>
            <person name="Goodwin S."/>
            <person name="Spatafora J."/>
            <person name="Crous P."/>
            <person name="Grigoriev I."/>
        </authorList>
    </citation>
    <scope>NUCLEOTIDE SEQUENCE</scope>
    <source>
        <strain evidence="7">CBS 119687</strain>
    </source>
</reference>
<evidence type="ECO:0000313" key="7">
    <source>
        <dbReference type="EMBL" id="KAF2131584.1"/>
    </source>
</evidence>
<dbReference type="Proteomes" id="UP000799771">
    <property type="component" value="Unassembled WGS sequence"/>
</dbReference>
<dbReference type="InterPro" id="IPR036864">
    <property type="entry name" value="Zn2-C6_fun-type_DNA-bd_sf"/>
</dbReference>
<dbReference type="GO" id="GO:0005634">
    <property type="term" value="C:nucleus"/>
    <property type="evidence" value="ECO:0007669"/>
    <property type="project" value="TreeGrafter"/>
</dbReference>
<dbReference type="CDD" id="cd12148">
    <property type="entry name" value="fungal_TF_MHR"/>
    <property type="match status" value="1"/>
</dbReference>
<feature type="region of interest" description="Disordered" evidence="5">
    <location>
        <begin position="1"/>
        <end position="50"/>
    </location>
</feature>
<evidence type="ECO:0000256" key="2">
    <source>
        <dbReference type="ARBA" id="ARBA00023015"/>
    </source>
</evidence>
<dbReference type="InterPro" id="IPR051127">
    <property type="entry name" value="Fungal_SecMet_Regulators"/>
</dbReference>
<dbReference type="PANTHER" id="PTHR47424:SF5">
    <property type="entry name" value="ZN(II)2CYS6 TRANSCRIPTION FACTOR (EUROFUNG)"/>
    <property type="match status" value="1"/>
</dbReference>
<keyword evidence="8" id="KW-1185">Reference proteome</keyword>
<dbReference type="SMART" id="SM00906">
    <property type="entry name" value="Fungal_trans"/>
    <property type="match status" value="1"/>
</dbReference>
<dbReference type="Pfam" id="PF04082">
    <property type="entry name" value="Fungal_trans"/>
    <property type="match status" value="1"/>
</dbReference>
<organism evidence="7 8">
    <name type="scientific">Dothidotthia symphoricarpi CBS 119687</name>
    <dbReference type="NCBI Taxonomy" id="1392245"/>
    <lineage>
        <taxon>Eukaryota</taxon>
        <taxon>Fungi</taxon>
        <taxon>Dikarya</taxon>
        <taxon>Ascomycota</taxon>
        <taxon>Pezizomycotina</taxon>
        <taxon>Dothideomycetes</taxon>
        <taxon>Pleosporomycetidae</taxon>
        <taxon>Pleosporales</taxon>
        <taxon>Dothidotthiaceae</taxon>
        <taxon>Dothidotthia</taxon>
    </lineage>
</organism>
<evidence type="ECO:0000256" key="3">
    <source>
        <dbReference type="ARBA" id="ARBA00023163"/>
    </source>
</evidence>
<feature type="region of interest" description="Disordered" evidence="5">
    <location>
        <begin position="134"/>
        <end position="160"/>
    </location>
</feature>
<accession>A0A6A6AKY5</accession>
<keyword evidence="1" id="KW-0479">Metal-binding</keyword>
<evidence type="ECO:0000313" key="8">
    <source>
        <dbReference type="Proteomes" id="UP000799771"/>
    </source>
</evidence>
<dbReference type="RefSeq" id="XP_033525971.1">
    <property type="nucleotide sequence ID" value="XM_033665678.1"/>
</dbReference>
<dbReference type="GO" id="GO:0000435">
    <property type="term" value="P:positive regulation of transcription from RNA polymerase II promoter by galactose"/>
    <property type="evidence" value="ECO:0007669"/>
    <property type="project" value="TreeGrafter"/>
</dbReference>
<feature type="domain" description="Zn(2)-C6 fungal-type" evidence="6">
    <location>
        <begin position="59"/>
        <end position="88"/>
    </location>
</feature>
<dbReference type="AlphaFoldDB" id="A0A6A6AKY5"/>
<sequence>MLPRAKSDMSATPASATDRNNASDTMSPPNDEGTGQKRKSEDGGAPQTRAKRNRYISIACNECKRRKIKCNGQTPCQRCGNLNLECLYAPNCCNNFKESDEFRSMSAHIASLQQQVDDLFQNLHALRSHVDMQGHSNGSAGAPFHHQDYHQPPMLPPVSSRLRTKSLSKHPRFHGPTSSAFNLGVARSSLKTMGITATEEAEDEAMATNECSPQPSPPTLNAILAKSPMHIDKDPIWSLSKREALRLVHVWHEEQGIMYPVVDIDKLLRYTDMLFTFVEAAARTGLMQGMKPGSDAIMDEQTSVLKIILAIALVQEGTGKDALGERLFENANMAVIKTLTDRVSLHGINLLVLAAMYYFTIDDEALSWRVIGTAARHCLELGLHRRETYATLFPDPDEQAAAIRTFWSVYVLDRRWSFGTGMPFALQDADIDPNVPKPDVVTHASTPYLNSMISYSIIGSKVWRSVADVASQDKIHKEDIQFLDFQVLNWHRSIPDTLKFVHPDSGRQMEPPARVLHRLQVVLYLRANQMRILIYRPVLHTSTTILEHLDFAHVVVKVAKDTIRILTYINQTSDIYRCQQTMFNYFLISALAVLFLAVAHAPVEFSQQCRDEFYMALDLVRVLSSNSHVSKRLWKTIKTLKEVGPRLGLMVSHDDATDAHSSAAVAMAGLAGHQVDELALFSNGRNGLNLDTPNGMASDLTTLFEAAGGAFNLNGFGLSSADVPHGEYATAFGQENDELARIMRDLF</sequence>
<evidence type="ECO:0000256" key="4">
    <source>
        <dbReference type="ARBA" id="ARBA00023242"/>
    </source>
</evidence>
<dbReference type="InterPro" id="IPR007219">
    <property type="entry name" value="XnlR_reg_dom"/>
</dbReference>
<dbReference type="PANTHER" id="PTHR47424">
    <property type="entry name" value="REGULATORY PROTEIN GAL4"/>
    <property type="match status" value="1"/>
</dbReference>
<dbReference type="GO" id="GO:0008270">
    <property type="term" value="F:zinc ion binding"/>
    <property type="evidence" value="ECO:0007669"/>
    <property type="project" value="InterPro"/>
</dbReference>
<gene>
    <name evidence="7" type="ORF">P153DRAFT_336009</name>
</gene>
<keyword evidence="4" id="KW-0539">Nucleus</keyword>
<dbReference type="OrthoDB" id="3971593at2759"/>
<dbReference type="SMART" id="SM00066">
    <property type="entry name" value="GAL4"/>
    <property type="match status" value="1"/>
</dbReference>
<evidence type="ECO:0000256" key="5">
    <source>
        <dbReference type="SAM" id="MobiDB-lite"/>
    </source>
</evidence>
<keyword evidence="2" id="KW-0805">Transcription regulation</keyword>
<feature type="compositionally biased region" description="Polar residues" evidence="5">
    <location>
        <begin position="9"/>
        <end position="28"/>
    </location>
</feature>
<evidence type="ECO:0000256" key="1">
    <source>
        <dbReference type="ARBA" id="ARBA00022723"/>
    </source>
</evidence>
<name>A0A6A6AKY5_9PLEO</name>
<protein>
    <recommendedName>
        <fullName evidence="6">Zn(2)-C6 fungal-type domain-containing protein</fullName>
    </recommendedName>
</protein>
<dbReference type="InterPro" id="IPR001138">
    <property type="entry name" value="Zn2Cys6_DnaBD"/>
</dbReference>
<proteinExistence type="predicted"/>